<protein>
    <submittedName>
        <fullName evidence="1">Uncharacterized protein</fullName>
    </submittedName>
</protein>
<dbReference type="AlphaFoldDB" id="A0A3S4ZWG5"/>
<sequence>MTPERVNKLIFRIRDSLSELDANPLSCHIQAQFDNTCEYLRRRKMDFVWHITAEMSPAGEVNGADKEPNVIIVDENRDGVESKEPETDPDSFRFDPSVLAAIQL</sequence>
<gene>
    <name evidence="1" type="ORF">PXEA_LOCUS7180</name>
</gene>
<dbReference type="Proteomes" id="UP000784294">
    <property type="component" value="Unassembled WGS sequence"/>
</dbReference>
<proteinExistence type="predicted"/>
<reference evidence="1" key="1">
    <citation type="submission" date="2018-11" db="EMBL/GenBank/DDBJ databases">
        <authorList>
            <consortium name="Pathogen Informatics"/>
        </authorList>
    </citation>
    <scope>NUCLEOTIDE SEQUENCE</scope>
</reference>
<comment type="caution">
    <text evidence="1">The sequence shown here is derived from an EMBL/GenBank/DDBJ whole genome shotgun (WGS) entry which is preliminary data.</text>
</comment>
<accession>A0A3S4ZWG5</accession>
<name>A0A3S4ZWG5_9PLAT</name>
<evidence type="ECO:0000313" key="1">
    <source>
        <dbReference type="EMBL" id="VEL13740.1"/>
    </source>
</evidence>
<organism evidence="1 2">
    <name type="scientific">Protopolystoma xenopodis</name>
    <dbReference type="NCBI Taxonomy" id="117903"/>
    <lineage>
        <taxon>Eukaryota</taxon>
        <taxon>Metazoa</taxon>
        <taxon>Spiralia</taxon>
        <taxon>Lophotrochozoa</taxon>
        <taxon>Platyhelminthes</taxon>
        <taxon>Monogenea</taxon>
        <taxon>Polyopisthocotylea</taxon>
        <taxon>Polystomatidea</taxon>
        <taxon>Polystomatidae</taxon>
        <taxon>Protopolystoma</taxon>
    </lineage>
</organism>
<dbReference type="EMBL" id="CAAALY010018772">
    <property type="protein sequence ID" value="VEL13740.1"/>
    <property type="molecule type" value="Genomic_DNA"/>
</dbReference>
<evidence type="ECO:0000313" key="2">
    <source>
        <dbReference type="Proteomes" id="UP000784294"/>
    </source>
</evidence>
<keyword evidence="2" id="KW-1185">Reference proteome</keyword>